<dbReference type="KEGG" id="spu:100891521"/>
<feature type="region of interest" description="Disordered" evidence="1">
    <location>
        <begin position="667"/>
        <end position="821"/>
    </location>
</feature>
<feature type="compositionally biased region" description="Basic and acidic residues" evidence="1">
    <location>
        <begin position="729"/>
        <end position="749"/>
    </location>
</feature>
<organism evidence="2 3">
    <name type="scientific">Strongylocentrotus purpuratus</name>
    <name type="common">Purple sea urchin</name>
    <dbReference type="NCBI Taxonomy" id="7668"/>
    <lineage>
        <taxon>Eukaryota</taxon>
        <taxon>Metazoa</taxon>
        <taxon>Echinodermata</taxon>
        <taxon>Eleutherozoa</taxon>
        <taxon>Echinozoa</taxon>
        <taxon>Echinoidea</taxon>
        <taxon>Euechinoidea</taxon>
        <taxon>Echinacea</taxon>
        <taxon>Camarodonta</taxon>
        <taxon>Echinidea</taxon>
        <taxon>Strongylocentrotidae</taxon>
        <taxon>Strongylocentrotus</taxon>
    </lineage>
</organism>
<reference evidence="2" key="2">
    <citation type="submission" date="2021-01" db="UniProtKB">
        <authorList>
            <consortium name="EnsemblMetazoa"/>
        </authorList>
    </citation>
    <scope>IDENTIFICATION</scope>
</reference>
<dbReference type="Proteomes" id="UP000007110">
    <property type="component" value="Unassembled WGS sequence"/>
</dbReference>
<feature type="compositionally biased region" description="Basic and acidic residues" evidence="1">
    <location>
        <begin position="677"/>
        <end position="686"/>
    </location>
</feature>
<feature type="compositionally biased region" description="Basic and acidic residues" evidence="1">
    <location>
        <begin position="698"/>
        <end position="715"/>
    </location>
</feature>
<accession>A0A7M7NFH3</accession>
<keyword evidence="3" id="KW-1185">Reference proteome</keyword>
<dbReference type="GeneID" id="100891521"/>
<dbReference type="AlphaFoldDB" id="A0A7M7NFH3"/>
<dbReference type="RefSeq" id="XP_030834799.1">
    <property type="nucleotide sequence ID" value="XM_030978939.1"/>
</dbReference>
<name>A0A7M7NFH3_STRPU</name>
<proteinExistence type="predicted"/>
<protein>
    <submittedName>
        <fullName evidence="2">Uncharacterized protein</fullName>
    </submittedName>
</protein>
<evidence type="ECO:0000313" key="2">
    <source>
        <dbReference type="EnsemblMetazoa" id="XP_030834799"/>
    </source>
</evidence>
<dbReference type="OrthoDB" id="10214898at2759"/>
<sequence>MEKLVEKFDIGSLNLIVAELIEDSQGELESERTKADLYEYLCEWKESSSGSAISLYSAMEKNNLEYEDFLASIDNAVSDDDLEHICWHVHSCRETVQPIVDSLQYSSTNSTEPADSGHISAPSRGDKIWDDLQIMKRWKAMSAATTYGEEDEHTESVLSNRMIQLCRALEEAGKKTRDSDGRVYHQLSKTFYKIQGKYKSELTDEVLKEFALNITKRHCQRLGKPFRLSARAIANRNEEDLEMLRTDIMLKAWVLDQNCSNYEIRRRLRQAAEQCERQDIADIFIRKKQSEVMTSPIQLTITNENQSPGASRSESVTSISRDELNRIGRYAGSAVLCAFCKKYGVTVPEQQSPDGKELLCEIINVLKPTLDFEFERIKKEKKSSTPRITLRQLLENEHPHYACLLAMKKPFNIFDVELIDLAFRLIMADVYPFAKALNISDQVLNSYRRIIRPSVLTQGTANIIKQVSIKERGKMITPLKQAGYSEEARALYFGFEISLGDVIEVEKRVNMAQLTKQLGISDDVQSTEPGNQVKPVLLKWRDTVHSSTFNHRLVLADALFSMEEEQLALDIISGVHRNRVINKPMLELLAATVPEGQVPTYEVMDQKTKNEKGLVKWSAKSPTESSNKLLGAGCYAFAYENMAVFHHGTDTGNVTTKERRHGSIAINKPVCNKGGKGGKETKEGMEKATNGDTLIDNTCKEGTRKGLEQVAKDNHTIPTEGMQEANTTEEDKGGSQNSEDKNSLGKEATDTNNVIAEISREEKIPSLTNEEVMQEKSRDGAAESKENITENIDTKEQGNTPDGSDECKQDESSKLLTQAGT</sequence>
<evidence type="ECO:0000256" key="1">
    <source>
        <dbReference type="SAM" id="MobiDB-lite"/>
    </source>
</evidence>
<dbReference type="EnsemblMetazoa" id="XM_030978939">
    <property type="protein sequence ID" value="XP_030834799"/>
    <property type="gene ID" value="LOC100891521"/>
</dbReference>
<reference evidence="3" key="1">
    <citation type="submission" date="2015-02" db="EMBL/GenBank/DDBJ databases">
        <title>Genome sequencing for Strongylocentrotus purpuratus.</title>
        <authorList>
            <person name="Murali S."/>
            <person name="Liu Y."/>
            <person name="Vee V."/>
            <person name="English A."/>
            <person name="Wang M."/>
            <person name="Skinner E."/>
            <person name="Han Y."/>
            <person name="Muzny D.M."/>
            <person name="Worley K.C."/>
            <person name="Gibbs R.A."/>
        </authorList>
    </citation>
    <scope>NUCLEOTIDE SEQUENCE</scope>
</reference>
<feature type="compositionally biased region" description="Basic and acidic residues" evidence="1">
    <location>
        <begin position="773"/>
        <end position="796"/>
    </location>
</feature>
<dbReference type="InParanoid" id="A0A7M7NFH3"/>
<evidence type="ECO:0000313" key="3">
    <source>
        <dbReference type="Proteomes" id="UP000007110"/>
    </source>
</evidence>